<dbReference type="GO" id="GO:0004527">
    <property type="term" value="F:exonuclease activity"/>
    <property type="evidence" value="ECO:0007669"/>
    <property type="project" value="UniProtKB-KW"/>
</dbReference>
<dbReference type="AlphaFoldDB" id="A0A6M3LM76"/>
<sequence>MRILPSVKLPDNHNIFVFGDKHDGSVLSCDKGWDKLLDIMLSRYDGVPAKHNYGMEGGDMIEAIMADDPRFSPEKLTEALPLEQVKMAVKRRKPIKNKLLDILMGNHCRKLWRFGDLAKEVADTLGVPYGTYTAKLTIHDSEDNQMYKIYHTHGFKSVSSYADDPIRRKANTELILKRHLRNKAADCAVMIKHHTHKLLVTKPHHELYLYDNNEHIKQGYTGWGQNEEYIHPDARWYGNAGSFLKLFGEGISGYAEIFELDPTELGFLILKVRDRKIIGLDPYFLDL</sequence>
<name>A0A6M3LM76_9ZZZZ</name>
<keyword evidence="1" id="KW-0378">Hydrolase</keyword>
<proteinExistence type="predicted"/>
<accession>A0A6M3LM76</accession>
<dbReference type="EMBL" id="MT143258">
    <property type="protein sequence ID" value="QJA94752.1"/>
    <property type="molecule type" value="Genomic_DNA"/>
</dbReference>
<keyword evidence="1" id="KW-0269">Exonuclease</keyword>
<protein>
    <submittedName>
        <fullName evidence="1">Putative DNA exonuclease</fullName>
    </submittedName>
</protein>
<evidence type="ECO:0000313" key="1">
    <source>
        <dbReference type="EMBL" id="QJA94752.1"/>
    </source>
</evidence>
<organism evidence="1">
    <name type="scientific">viral metagenome</name>
    <dbReference type="NCBI Taxonomy" id="1070528"/>
    <lineage>
        <taxon>unclassified sequences</taxon>
        <taxon>metagenomes</taxon>
        <taxon>organismal metagenomes</taxon>
    </lineage>
</organism>
<keyword evidence="1" id="KW-0540">Nuclease</keyword>
<gene>
    <name evidence="1" type="ORF">MM415B03765_0006</name>
</gene>
<reference evidence="1" key="1">
    <citation type="submission" date="2020-03" db="EMBL/GenBank/DDBJ databases">
        <title>The deep terrestrial virosphere.</title>
        <authorList>
            <person name="Holmfeldt K."/>
            <person name="Nilsson E."/>
            <person name="Simone D."/>
            <person name="Lopez-Fernandez M."/>
            <person name="Wu X."/>
            <person name="de Brujin I."/>
            <person name="Lundin D."/>
            <person name="Andersson A."/>
            <person name="Bertilsson S."/>
            <person name="Dopson M."/>
        </authorList>
    </citation>
    <scope>NUCLEOTIDE SEQUENCE</scope>
    <source>
        <strain evidence="1">MM415B03765</strain>
    </source>
</reference>